<evidence type="ECO:0008006" key="3">
    <source>
        <dbReference type="Google" id="ProtNLM"/>
    </source>
</evidence>
<keyword evidence="2" id="KW-1185">Reference proteome</keyword>
<organism evidence="1 2">
    <name type="scientific">Rummeliibacillus stabekisii</name>
    <dbReference type="NCBI Taxonomy" id="241244"/>
    <lineage>
        <taxon>Bacteria</taxon>
        <taxon>Bacillati</taxon>
        <taxon>Bacillota</taxon>
        <taxon>Bacilli</taxon>
        <taxon>Bacillales</taxon>
        <taxon>Caryophanaceae</taxon>
        <taxon>Rummeliibacillus</taxon>
    </lineage>
</organism>
<dbReference type="Proteomes" id="UP000076021">
    <property type="component" value="Chromosome"/>
</dbReference>
<name>A0A143HDK9_9BACL</name>
<gene>
    <name evidence="1" type="ORF">ATY39_08970</name>
</gene>
<dbReference type="EMBL" id="CP014806">
    <property type="protein sequence ID" value="AMW99576.1"/>
    <property type="molecule type" value="Genomic_DNA"/>
</dbReference>
<dbReference type="AlphaFoldDB" id="A0A143HDK9"/>
<dbReference type="Gene3D" id="1.25.40.10">
    <property type="entry name" value="Tetratricopeptide repeat domain"/>
    <property type="match status" value="1"/>
</dbReference>
<dbReference type="OrthoDB" id="38196at186818"/>
<proteinExistence type="predicted"/>
<protein>
    <recommendedName>
        <fullName evidence="3">Tetratricopeptide repeat protein</fullName>
    </recommendedName>
</protein>
<reference evidence="2" key="2">
    <citation type="submission" date="2016-03" db="EMBL/GenBank/DDBJ databases">
        <authorList>
            <person name="Ploux O."/>
        </authorList>
    </citation>
    <scope>NUCLEOTIDE SEQUENCE [LARGE SCALE GENOMIC DNA]</scope>
    <source>
        <strain evidence="2">PP9</strain>
    </source>
</reference>
<dbReference type="STRING" id="241244.ATY39_08970"/>
<reference evidence="1 2" key="1">
    <citation type="journal article" date="2016" name="Genome Announc.">
        <title>Whole-Genome Sequence of Rummeliibacillus stabekisii Strain PP9 Isolated from Antarctic Soil.</title>
        <authorList>
            <person name="da Mota F.F."/>
            <person name="Vollu R.E."/>
            <person name="Jurelevicius D."/>
            <person name="Seldin L."/>
        </authorList>
    </citation>
    <scope>NUCLEOTIDE SEQUENCE [LARGE SCALE GENOMIC DNA]</scope>
    <source>
        <strain evidence="1 2">PP9</strain>
    </source>
</reference>
<dbReference type="RefSeq" id="WP_066788777.1">
    <property type="nucleotide sequence ID" value="NZ_CP014806.1"/>
</dbReference>
<evidence type="ECO:0000313" key="2">
    <source>
        <dbReference type="Proteomes" id="UP000076021"/>
    </source>
</evidence>
<evidence type="ECO:0000313" key="1">
    <source>
        <dbReference type="EMBL" id="AMW99576.1"/>
    </source>
</evidence>
<dbReference type="InterPro" id="IPR011990">
    <property type="entry name" value="TPR-like_helical_dom_sf"/>
</dbReference>
<accession>A0A143HDK9</accession>
<dbReference type="KEGG" id="rst:ATY39_08970"/>
<sequence>MGYKKTVYLATFFSEIKCHSKAISTLKNGLDTLTDKRERSSVMINIEMELTKIKKYKEAVKYFHKGLSMVENEVLEYHPTFIYILKIIHDYGENGVYQKWYYNFINRVSYDKKFKRIIKKCDEPVPR</sequence>